<evidence type="ECO:0000313" key="7">
    <source>
        <dbReference type="Proteomes" id="UP000270190"/>
    </source>
</evidence>
<dbReference type="GO" id="GO:0016887">
    <property type="term" value="F:ATP hydrolysis activity"/>
    <property type="evidence" value="ECO:0007669"/>
    <property type="project" value="InterPro"/>
</dbReference>
<keyword evidence="1" id="KW-0547">Nucleotide-binding</keyword>
<dbReference type="EMBL" id="CP023483">
    <property type="protein sequence ID" value="ATF25731.1"/>
    <property type="molecule type" value="Genomic_DNA"/>
</dbReference>
<dbReference type="Pfam" id="PF00005">
    <property type="entry name" value="ABC_tran"/>
    <property type="match status" value="1"/>
</dbReference>
<reference evidence="5" key="3">
    <citation type="submission" date="2018-04" db="EMBL/GenBank/DDBJ databases">
        <authorList>
            <person name="Go L.Y."/>
            <person name="Mitchell J.A."/>
        </authorList>
    </citation>
    <scope>NUCLEOTIDE SEQUENCE</scope>
    <source>
        <strain evidence="5">BSAS1 3</strain>
    </source>
</reference>
<evidence type="ECO:0000313" key="5">
    <source>
        <dbReference type="EMBL" id="SPP28994.1"/>
    </source>
</evidence>
<evidence type="ECO:0000256" key="2">
    <source>
        <dbReference type="ARBA" id="ARBA00022840"/>
    </source>
</evidence>
<keyword evidence="2 4" id="KW-0067">ATP-binding</keyword>
<dbReference type="PANTHER" id="PTHR43158">
    <property type="entry name" value="SKFA PEPTIDE EXPORT ATP-BINDING PROTEIN SKFE"/>
    <property type="match status" value="1"/>
</dbReference>
<dbReference type="InterPro" id="IPR027417">
    <property type="entry name" value="P-loop_NTPase"/>
</dbReference>
<dbReference type="Proteomes" id="UP000270190">
    <property type="component" value="Unassembled WGS sequence"/>
</dbReference>
<feature type="domain" description="ABC transporter" evidence="3">
    <location>
        <begin position="1"/>
        <end position="226"/>
    </location>
</feature>
<dbReference type="PROSITE" id="PS00211">
    <property type="entry name" value="ABC_TRANSPORTER_1"/>
    <property type="match status" value="1"/>
</dbReference>
<reference evidence="7" key="2">
    <citation type="submission" date="2018-04" db="EMBL/GenBank/DDBJ databases">
        <authorList>
            <person name="Illikoud N."/>
        </authorList>
    </citation>
    <scope>NUCLEOTIDE SEQUENCE [LARGE SCALE GENOMIC DNA]</scope>
</reference>
<dbReference type="CDD" id="cd03230">
    <property type="entry name" value="ABC_DR_subfamily_A"/>
    <property type="match status" value="1"/>
</dbReference>
<organism evidence="4 6">
    <name type="scientific">Brochothrix thermosphacta</name>
    <name type="common">Microbacterium thermosphactum</name>
    <dbReference type="NCBI Taxonomy" id="2756"/>
    <lineage>
        <taxon>Bacteria</taxon>
        <taxon>Bacillati</taxon>
        <taxon>Bacillota</taxon>
        <taxon>Bacilli</taxon>
        <taxon>Bacillales</taxon>
        <taxon>Listeriaceae</taxon>
        <taxon>Brochothrix</taxon>
    </lineage>
</organism>
<dbReference type="SUPFAM" id="SSF52540">
    <property type="entry name" value="P-loop containing nucleoside triphosphate hydrolases"/>
    <property type="match status" value="1"/>
</dbReference>
<accession>A0A1D2K9G5</accession>
<evidence type="ECO:0000259" key="3">
    <source>
        <dbReference type="PROSITE" id="PS50893"/>
    </source>
</evidence>
<dbReference type="InterPro" id="IPR003593">
    <property type="entry name" value="AAA+_ATPase"/>
</dbReference>
<dbReference type="PROSITE" id="PS50893">
    <property type="entry name" value="ABC_TRANSPORTER_2"/>
    <property type="match status" value="1"/>
</dbReference>
<sequence>MQINHLSKQLNNRELFSDITFNVNPGEIIGIVGRNGIGKTSLFRTIMGLYTPDQGEVLIHGKSLAQHPELKEQLFLLPDEFKAWEGYKLKTIQKFYSKNYTHFNDEKFTDLMLAFNLPINAKLGTYSKGMSALFGIILSLSIGAQYLLLDEPMEGLDIIVQKKIMSALMAEVSDRQLGIVLSSHRLDDLAPIADYVHLIKNKKIEKTYHLESLRSEATKIQIAFKDGIIPDFVREQGDIINKQGQVFTILFMQKYTDLHKNLLEIEPLFMDQLPVTLTDLFNFHLKDEED</sequence>
<evidence type="ECO:0000256" key="1">
    <source>
        <dbReference type="ARBA" id="ARBA00022741"/>
    </source>
</evidence>
<dbReference type="SMART" id="SM00382">
    <property type="entry name" value="AAA"/>
    <property type="match status" value="1"/>
</dbReference>
<dbReference type="KEGG" id="bths:CNY62_04605"/>
<proteinExistence type="predicted"/>
<dbReference type="GO" id="GO:0005524">
    <property type="term" value="F:ATP binding"/>
    <property type="evidence" value="ECO:0007669"/>
    <property type="project" value="UniProtKB-KW"/>
</dbReference>
<dbReference type="Gene3D" id="3.40.50.300">
    <property type="entry name" value="P-loop containing nucleotide triphosphate hydrolases"/>
    <property type="match status" value="1"/>
</dbReference>
<name>A0A1D2K9G5_BROTH</name>
<evidence type="ECO:0000313" key="4">
    <source>
        <dbReference type="EMBL" id="ATF25731.1"/>
    </source>
</evidence>
<dbReference type="InterPro" id="IPR003439">
    <property type="entry name" value="ABC_transporter-like_ATP-bd"/>
</dbReference>
<reference evidence="4 6" key="1">
    <citation type="submission" date="2017-09" db="EMBL/GenBank/DDBJ databases">
        <title>Complete Genome Sequences of Two Strains of the Meat Spoilage Bacterium Brochothrix thermosphacta Isolated from Ground Chicken.</title>
        <authorList>
            <person name="Paoli G.C."/>
            <person name="Wijey C."/>
            <person name="Chen C.-Y."/>
            <person name="Nguyen L."/>
            <person name="Yan X."/>
            <person name="Irwin P.L."/>
        </authorList>
    </citation>
    <scope>NUCLEOTIDE SEQUENCE [LARGE SCALE GENOMIC DNA]</scope>
    <source>
        <strain evidence="4 6">BI</strain>
    </source>
</reference>
<keyword evidence="6" id="KW-1185">Reference proteome</keyword>
<dbReference type="AlphaFoldDB" id="A0A1D2K9G5"/>
<dbReference type="Proteomes" id="UP000243591">
    <property type="component" value="Chromosome"/>
</dbReference>
<dbReference type="RefSeq" id="WP_029091864.1">
    <property type="nucleotide sequence ID" value="NZ_CBCPHX010000007.1"/>
</dbReference>
<protein>
    <submittedName>
        <fullName evidence="4">ABC transporter ATP-binding protein</fullName>
    </submittedName>
    <submittedName>
        <fullName evidence="5">Putative ABC transporter, ATP-binding protein</fullName>
    </submittedName>
</protein>
<dbReference type="EMBL" id="OUNC01000034">
    <property type="protein sequence ID" value="SPP28994.1"/>
    <property type="molecule type" value="Genomic_DNA"/>
</dbReference>
<dbReference type="InterPro" id="IPR017871">
    <property type="entry name" value="ABC_transporter-like_CS"/>
</dbReference>
<dbReference type="PANTHER" id="PTHR43158:SF10">
    <property type="entry name" value="ABC TRANSPORTER ATP-BINDING PROTEIN YTRB"/>
    <property type="match status" value="1"/>
</dbReference>
<gene>
    <name evidence="5" type="ORF">BTBSAS_40018</name>
    <name evidence="4" type="ORF">CNY62_04605</name>
</gene>
<dbReference type="STRING" id="2756.BFR44_07250"/>
<evidence type="ECO:0000313" key="6">
    <source>
        <dbReference type="Proteomes" id="UP000243591"/>
    </source>
</evidence>
<dbReference type="OrthoDB" id="9804819at2"/>